<sequence length="502" mass="57689">MPEAAWVENQNYRGTFFLMGNILEETRSNRKNLKVAGKNNARKGKAKSSLPEYVIKTSDCRKYGTRITNLERQQNCHDLTDQYELKHKTVTEASWPWAVGRMARLGNKTVSIINSDRSSFVVDELLRLRVLGPFRENMRVRLELNEYMKNNHLVSVRSSSNQNTNTACVTKGSATNAAGGPQDKRNVEESVEASLRQTKRLTEDALGTCGALLNYMALTSRTLSNQEGSPLDGAPVRRIKWTFAAALTEVVQQSAWTQHVVAPTRYRAGQQPSLLDLVITNERHFVDQVTINAPLGHSDHCVLTFDFICYWARNPEPQTWIRNFCRADFSGMRIFLDQVKLGPASVEDLYRTIVQKVHEADAMFVPKKPARSRMSRKLPKRIRRLLEKRSQLFFKKLTTGDTEDELAFRKMRNRCKSEIRQWNIRKQATILDLARKNRNVLFKYMRHRRRNKPSRSPEGQERGTHGDPIVVSEFYRDHYAGLIQSQRPRHIQPCQGVSTNGL</sequence>
<evidence type="ECO:0008006" key="4">
    <source>
        <dbReference type="Google" id="ProtNLM"/>
    </source>
</evidence>
<evidence type="ECO:0000313" key="3">
    <source>
        <dbReference type="Proteomes" id="UP000008909"/>
    </source>
</evidence>
<evidence type="ECO:0000313" key="2">
    <source>
        <dbReference type="EMBL" id="GAA55999.1"/>
    </source>
</evidence>
<gene>
    <name evidence="2" type="ORF">CLF_109592</name>
</gene>
<evidence type="ECO:0000256" key="1">
    <source>
        <dbReference type="SAM" id="MobiDB-lite"/>
    </source>
</evidence>
<dbReference type="EMBL" id="DF144132">
    <property type="protein sequence ID" value="GAA55999.1"/>
    <property type="molecule type" value="Genomic_DNA"/>
</dbReference>
<dbReference type="PANTHER" id="PTHR33395:SF22">
    <property type="entry name" value="REVERSE TRANSCRIPTASE DOMAIN-CONTAINING PROTEIN"/>
    <property type="match status" value="1"/>
</dbReference>
<protein>
    <recommendedName>
        <fullName evidence="4">Endonuclease/exonuclease/phosphatase domain-containing protein</fullName>
    </recommendedName>
</protein>
<name>G7YSR9_CLOSI</name>
<feature type="region of interest" description="Disordered" evidence="1">
    <location>
        <begin position="171"/>
        <end position="191"/>
    </location>
</feature>
<proteinExistence type="predicted"/>
<reference key="2">
    <citation type="submission" date="2011-10" db="EMBL/GenBank/DDBJ databases">
        <title>The genome and transcriptome sequence of Clonorchis sinensis provide insights into the carcinogenic liver fluke.</title>
        <authorList>
            <person name="Wang X."/>
            <person name="Huang Y."/>
            <person name="Chen W."/>
            <person name="Liu H."/>
            <person name="Guo L."/>
            <person name="Chen Y."/>
            <person name="Luo F."/>
            <person name="Zhou W."/>
            <person name="Sun J."/>
            <person name="Mao Q."/>
            <person name="Liang P."/>
            <person name="Zhou C."/>
            <person name="Tian Y."/>
            <person name="Men J."/>
            <person name="Lv X."/>
            <person name="Huang L."/>
            <person name="Zhou J."/>
            <person name="Hu Y."/>
            <person name="Li R."/>
            <person name="Zhang F."/>
            <person name="Lei H."/>
            <person name="Li X."/>
            <person name="Hu X."/>
            <person name="Liang C."/>
            <person name="Xu J."/>
            <person name="Wu Z."/>
            <person name="Yu X."/>
        </authorList>
    </citation>
    <scope>NUCLEOTIDE SEQUENCE</scope>
    <source>
        <strain>Henan</strain>
    </source>
</reference>
<feature type="region of interest" description="Disordered" evidence="1">
    <location>
        <begin position="447"/>
        <end position="467"/>
    </location>
</feature>
<dbReference type="GO" id="GO:0031012">
    <property type="term" value="C:extracellular matrix"/>
    <property type="evidence" value="ECO:0007669"/>
    <property type="project" value="TreeGrafter"/>
</dbReference>
<dbReference type="GO" id="GO:0061343">
    <property type="term" value="P:cell adhesion involved in heart morphogenesis"/>
    <property type="evidence" value="ECO:0007669"/>
    <property type="project" value="TreeGrafter"/>
</dbReference>
<organism evidence="2 3">
    <name type="scientific">Clonorchis sinensis</name>
    <name type="common">Chinese liver fluke</name>
    <dbReference type="NCBI Taxonomy" id="79923"/>
    <lineage>
        <taxon>Eukaryota</taxon>
        <taxon>Metazoa</taxon>
        <taxon>Spiralia</taxon>
        <taxon>Lophotrochozoa</taxon>
        <taxon>Platyhelminthes</taxon>
        <taxon>Trematoda</taxon>
        <taxon>Digenea</taxon>
        <taxon>Opisthorchiida</taxon>
        <taxon>Opisthorchiata</taxon>
        <taxon>Opisthorchiidae</taxon>
        <taxon>Clonorchis</taxon>
    </lineage>
</organism>
<dbReference type="PANTHER" id="PTHR33395">
    <property type="entry name" value="TRANSCRIPTASE, PUTATIVE-RELATED-RELATED"/>
    <property type="match status" value="1"/>
</dbReference>
<reference evidence="2" key="1">
    <citation type="journal article" date="2011" name="Genome Biol.">
        <title>The draft genome of the carcinogenic human liver fluke Clonorchis sinensis.</title>
        <authorList>
            <person name="Wang X."/>
            <person name="Chen W."/>
            <person name="Huang Y."/>
            <person name="Sun J."/>
            <person name="Men J."/>
            <person name="Liu H."/>
            <person name="Luo F."/>
            <person name="Guo L."/>
            <person name="Lv X."/>
            <person name="Deng C."/>
            <person name="Zhou C."/>
            <person name="Fan Y."/>
            <person name="Li X."/>
            <person name="Huang L."/>
            <person name="Hu Y."/>
            <person name="Liang C."/>
            <person name="Hu X."/>
            <person name="Xu J."/>
            <person name="Yu X."/>
        </authorList>
    </citation>
    <scope>NUCLEOTIDE SEQUENCE [LARGE SCALE GENOMIC DNA]</scope>
    <source>
        <strain evidence="2">Henan</strain>
    </source>
</reference>
<dbReference type="GO" id="GO:0007508">
    <property type="term" value="P:larval heart development"/>
    <property type="evidence" value="ECO:0007669"/>
    <property type="project" value="TreeGrafter"/>
</dbReference>
<dbReference type="AlphaFoldDB" id="G7YSR9"/>
<dbReference type="Proteomes" id="UP000008909">
    <property type="component" value="Unassembled WGS sequence"/>
</dbReference>
<keyword evidence="3" id="KW-1185">Reference proteome</keyword>
<accession>G7YSR9</accession>